<reference evidence="1" key="1">
    <citation type="journal article" date="2019" name="bioRxiv">
        <title>The Genome of the Zebra Mussel, Dreissena polymorpha: A Resource for Invasive Species Research.</title>
        <authorList>
            <person name="McCartney M.A."/>
            <person name="Auch B."/>
            <person name="Kono T."/>
            <person name="Mallez S."/>
            <person name="Zhang Y."/>
            <person name="Obille A."/>
            <person name="Becker A."/>
            <person name="Abrahante J.E."/>
            <person name="Garbe J."/>
            <person name="Badalamenti J.P."/>
            <person name="Herman A."/>
            <person name="Mangelson H."/>
            <person name="Liachko I."/>
            <person name="Sullivan S."/>
            <person name="Sone E.D."/>
            <person name="Koren S."/>
            <person name="Silverstein K.A.T."/>
            <person name="Beckman K.B."/>
            <person name="Gohl D.M."/>
        </authorList>
    </citation>
    <scope>NUCLEOTIDE SEQUENCE</scope>
    <source>
        <strain evidence="1">Duluth1</strain>
        <tissue evidence="1">Whole animal</tissue>
    </source>
</reference>
<evidence type="ECO:0008006" key="3">
    <source>
        <dbReference type="Google" id="ProtNLM"/>
    </source>
</evidence>
<protein>
    <recommendedName>
        <fullName evidence="3">HTH CENPB-type domain-containing protein</fullName>
    </recommendedName>
</protein>
<accession>A0A9D4RZD4</accession>
<comment type="caution">
    <text evidence="1">The sequence shown here is derived from an EMBL/GenBank/DDBJ whole genome shotgun (WGS) entry which is preliminary data.</text>
</comment>
<keyword evidence="2" id="KW-1185">Reference proteome</keyword>
<dbReference type="Proteomes" id="UP000828390">
    <property type="component" value="Unassembled WGS sequence"/>
</dbReference>
<dbReference type="EMBL" id="JAIWYP010000001">
    <property type="protein sequence ID" value="KAH3886754.1"/>
    <property type="molecule type" value="Genomic_DNA"/>
</dbReference>
<reference evidence="1" key="2">
    <citation type="submission" date="2020-11" db="EMBL/GenBank/DDBJ databases">
        <authorList>
            <person name="McCartney M.A."/>
            <person name="Auch B."/>
            <person name="Kono T."/>
            <person name="Mallez S."/>
            <person name="Becker A."/>
            <person name="Gohl D.M."/>
            <person name="Silverstein K.A.T."/>
            <person name="Koren S."/>
            <person name="Bechman K.B."/>
            <person name="Herman A."/>
            <person name="Abrahante J.E."/>
            <person name="Garbe J."/>
        </authorList>
    </citation>
    <scope>NUCLEOTIDE SEQUENCE</scope>
    <source>
        <strain evidence="1">Duluth1</strain>
        <tissue evidence="1">Whole animal</tissue>
    </source>
</reference>
<evidence type="ECO:0000313" key="2">
    <source>
        <dbReference type="Proteomes" id="UP000828390"/>
    </source>
</evidence>
<evidence type="ECO:0000313" key="1">
    <source>
        <dbReference type="EMBL" id="KAH3886754.1"/>
    </source>
</evidence>
<dbReference type="AlphaFoldDB" id="A0A9D4RZD4"/>
<sequence>MNGQIDSDNYEKETLFSSAEELRLVEHAENSAGLGFGYSNTSMQRLAGELAYKLLKRPSDKPLRNCWLYSFLKRWDDMVSSLKPPSLDTTRTKATTPKHFLGHILKTNRRR</sequence>
<proteinExistence type="predicted"/>
<gene>
    <name evidence="1" type="ORF">DPMN_010767</name>
</gene>
<name>A0A9D4RZD4_DREPO</name>
<organism evidence="1 2">
    <name type="scientific">Dreissena polymorpha</name>
    <name type="common">Zebra mussel</name>
    <name type="synonym">Mytilus polymorpha</name>
    <dbReference type="NCBI Taxonomy" id="45954"/>
    <lineage>
        <taxon>Eukaryota</taxon>
        <taxon>Metazoa</taxon>
        <taxon>Spiralia</taxon>
        <taxon>Lophotrochozoa</taxon>
        <taxon>Mollusca</taxon>
        <taxon>Bivalvia</taxon>
        <taxon>Autobranchia</taxon>
        <taxon>Heteroconchia</taxon>
        <taxon>Euheterodonta</taxon>
        <taxon>Imparidentia</taxon>
        <taxon>Neoheterodontei</taxon>
        <taxon>Myida</taxon>
        <taxon>Dreissenoidea</taxon>
        <taxon>Dreissenidae</taxon>
        <taxon>Dreissena</taxon>
    </lineage>
</organism>